<proteinExistence type="inferred from homology"/>
<evidence type="ECO:0000256" key="5">
    <source>
        <dbReference type="ARBA" id="ARBA00023239"/>
    </source>
</evidence>
<dbReference type="SUPFAM" id="SSF55620">
    <property type="entry name" value="Tetrahydrobiopterin biosynthesis enzymes-like"/>
    <property type="match status" value="1"/>
</dbReference>
<comment type="similarity">
    <text evidence="3 6">Belongs to the DHNA family.</text>
</comment>
<evidence type="ECO:0000259" key="7">
    <source>
        <dbReference type="SMART" id="SM00905"/>
    </source>
</evidence>
<dbReference type="InterPro" id="IPR006157">
    <property type="entry name" value="FolB_dom"/>
</dbReference>
<comment type="function">
    <text evidence="6">Catalyzes the conversion of 7,8-dihydroneopterin to 6-hydroxymethyl-7,8-dihydropterin.</text>
</comment>
<protein>
    <recommendedName>
        <fullName evidence="6">7,8-dihydroneopterin aldolase</fullName>
        <ecNumber evidence="6">4.1.2.25</ecNumber>
    </recommendedName>
</protein>
<dbReference type="InterPro" id="IPR006156">
    <property type="entry name" value="Dihydroneopterin_aldolase"/>
</dbReference>
<dbReference type="RefSeq" id="WP_112257081.1">
    <property type="nucleotide sequence ID" value="NZ_QMIG01000002.1"/>
</dbReference>
<evidence type="ECO:0000256" key="1">
    <source>
        <dbReference type="ARBA" id="ARBA00001353"/>
    </source>
</evidence>
<dbReference type="FunFam" id="3.30.1130.10:FF:000003">
    <property type="entry name" value="7,8-dihydroneopterin aldolase"/>
    <property type="match status" value="1"/>
</dbReference>
<accession>A0A329R0K3</accession>
<dbReference type="EC" id="4.1.2.25" evidence="6"/>
<comment type="caution">
    <text evidence="8">The sequence shown here is derived from an EMBL/GenBank/DDBJ whole genome shotgun (WGS) entry which is preliminary data.</text>
</comment>
<reference evidence="8 9" key="1">
    <citation type="submission" date="2018-06" db="EMBL/GenBank/DDBJ databases">
        <title>Phytoactinopolyspora halophila sp. nov., a novel halophilic actinomycete isolated from a saline soil in China.</title>
        <authorList>
            <person name="Tang S.-K."/>
        </authorList>
    </citation>
    <scope>NUCLEOTIDE SEQUENCE [LARGE SCALE GENOMIC DNA]</scope>
    <source>
        <strain evidence="8 9">YIM 96934</strain>
    </source>
</reference>
<name>A0A329R0K3_9ACTN</name>
<dbReference type="AlphaFoldDB" id="A0A329R0K3"/>
<comment type="catalytic activity">
    <reaction evidence="1 6">
        <text>7,8-dihydroneopterin = 6-hydroxymethyl-7,8-dihydropterin + glycolaldehyde</text>
        <dbReference type="Rhea" id="RHEA:10540"/>
        <dbReference type="ChEBI" id="CHEBI:17001"/>
        <dbReference type="ChEBI" id="CHEBI:17071"/>
        <dbReference type="ChEBI" id="CHEBI:44841"/>
        <dbReference type="EC" id="4.1.2.25"/>
    </reaction>
</comment>
<dbReference type="Gene3D" id="3.30.1130.10">
    <property type="match status" value="1"/>
</dbReference>
<dbReference type="InterPro" id="IPR043133">
    <property type="entry name" value="GTP-CH-I_C/QueF"/>
</dbReference>
<dbReference type="Proteomes" id="UP000250462">
    <property type="component" value="Unassembled WGS sequence"/>
</dbReference>
<evidence type="ECO:0000313" key="9">
    <source>
        <dbReference type="Proteomes" id="UP000250462"/>
    </source>
</evidence>
<keyword evidence="4 6" id="KW-0289">Folate biosynthesis</keyword>
<feature type="domain" description="Dihydroneopterin aldolase/epimerase" evidence="7">
    <location>
        <begin position="5"/>
        <end position="117"/>
    </location>
</feature>
<keyword evidence="9" id="KW-1185">Reference proteome</keyword>
<dbReference type="UniPathway" id="UPA00077">
    <property type="reaction ID" value="UER00154"/>
</dbReference>
<evidence type="ECO:0000256" key="4">
    <source>
        <dbReference type="ARBA" id="ARBA00022909"/>
    </source>
</evidence>
<sequence length="120" mass="13324">MLDRIELRGISARGHHGWFTHEREHGQPFVVDVTLGVDARPAAASDELSDTVDYDTLGERVVHAVEGEPVKLVETLAQRIADICLDDVRVENVEVTVHKPEAPTRVPIGDVTVTIRRARK</sequence>
<dbReference type="PANTHER" id="PTHR42844:SF1">
    <property type="entry name" value="DIHYDRONEOPTERIN ALDOLASE 1-RELATED"/>
    <property type="match status" value="1"/>
</dbReference>
<dbReference type="NCBIfam" id="TIGR00526">
    <property type="entry name" value="folB_dom"/>
    <property type="match status" value="1"/>
</dbReference>
<dbReference type="Pfam" id="PF02152">
    <property type="entry name" value="FolB"/>
    <property type="match status" value="1"/>
</dbReference>
<keyword evidence="5 6" id="KW-0456">Lyase</keyword>
<dbReference type="OrthoDB" id="3212934at2"/>
<organism evidence="8 9">
    <name type="scientific">Phytoactinopolyspora halophila</name>
    <dbReference type="NCBI Taxonomy" id="1981511"/>
    <lineage>
        <taxon>Bacteria</taxon>
        <taxon>Bacillati</taxon>
        <taxon>Actinomycetota</taxon>
        <taxon>Actinomycetes</taxon>
        <taxon>Jiangellales</taxon>
        <taxon>Jiangellaceae</taxon>
        <taxon>Phytoactinopolyspora</taxon>
    </lineage>
</organism>
<dbReference type="GO" id="GO:0046654">
    <property type="term" value="P:tetrahydrofolate biosynthetic process"/>
    <property type="evidence" value="ECO:0007669"/>
    <property type="project" value="UniProtKB-UniRule"/>
</dbReference>
<dbReference type="EMBL" id="QMIG01000002">
    <property type="protein sequence ID" value="RAW18125.1"/>
    <property type="molecule type" value="Genomic_DNA"/>
</dbReference>
<dbReference type="GO" id="GO:0005737">
    <property type="term" value="C:cytoplasm"/>
    <property type="evidence" value="ECO:0007669"/>
    <property type="project" value="TreeGrafter"/>
</dbReference>
<dbReference type="GO" id="GO:0004150">
    <property type="term" value="F:dihydroneopterin aldolase activity"/>
    <property type="evidence" value="ECO:0007669"/>
    <property type="project" value="UniProtKB-UniRule"/>
</dbReference>
<dbReference type="GO" id="GO:0046656">
    <property type="term" value="P:folic acid biosynthetic process"/>
    <property type="evidence" value="ECO:0007669"/>
    <property type="project" value="UniProtKB-UniRule"/>
</dbReference>
<dbReference type="NCBIfam" id="TIGR00525">
    <property type="entry name" value="folB"/>
    <property type="match status" value="1"/>
</dbReference>
<comment type="pathway">
    <text evidence="2 6">Cofactor biosynthesis; tetrahydrofolate biosynthesis; 2-amino-4-hydroxy-6-hydroxymethyl-7,8-dihydropteridine diphosphate from 7,8-dihydroneopterin triphosphate: step 3/4.</text>
</comment>
<evidence type="ECO:0000313" key="8">
    <source>
        <dbReference type="EMBL" id="RAW18125.1"/>
    </source>
</evidence>
<dbReference type="PANTHER" id="PTHR42844">
    <property type="entry name" value="DIHYDRONEOPTERIN ALDOLASE 1-RELATED"/>
    <property type="match status" value="1"/>
</dbReference>
<dbReference type="SMART" id="SM00905">
    <property type="entry name" value="FolB"/>
    <property type="match status" value="1"/>
</dbReference>
<evidence type="ECO:0000256" key="6">
    <source>
        <dbReference type="RuleBase" id="RU362079"/>
    </source>
</evidence>
<evidence type="ECO:0000256" key="2">
    <source>
        <dbReference type="ARBA" id="ARBA00005013"/>
    </source>
</evidence>
<gene>
    <name evidence="8" type="primary">folB</name>
    <name evidence="8" type="ORF">DPM12_04690</name>
</gene>
<dbReference type="CDD" id="cd00534">
    <property type="entry name" value="DHNA_DHNTPE"/>
    <property type="match status" value="1"/>
</dbReference>
<evidence type="ECO:0000256" key="3">
    <source>
        <dbReference type="ARBA" id="ARBA00005708"/>
    </source>
</evidence>